<accession>B3RNW5</accession>
<evidence type="ECO:0000256" key="2">
    <source>
        <dbReference type="ARBA" id="ARBA00022670"/>
    </source>
</evidence>
<keyword evidence="4" id="KW-0378">Hydrolase</keyword>
<evidence type="ECO:0000256" key="1">
    <source>
        <dbReference type="ARBA" id="ARBA00011079"/>
    </source>
</evidence>
<dbReference type="OMA" id="ELYMPMS"/>
<dbReference type="eggNOG" id="KOG2183">
    <property type="taxonomic scope" value="Eukaryota"/>
</dbReference>
<dbReference type="InterPro" id="IPR029058">
    <property type="entry name" value="AB_hydrolase_fold"/>
</dbReference>
<protein>
    <submittedName>
        <fullName evidence="7">Uncharacterized protein</fullName>
    </submittedName>
</protein>
<evidence type="ECO:0000313" key="8">
    <source>
        <dbReference type="Proteomes" id="UP000009022"/>
    </source>
</evidence>
<dbReference type="RefSeq" id="XP_002109366.1">
    <property type="nucleotide sequence ID" value="XM_002109330.1"/>
</dbReference>
<name>B3RNW5_TRIAD</name>
<evidence type="ECO:0000313" key="7">
    <source>
        <dbReference type="EMBL" id="EDV27532.1"/>
    </source>
</evidence>
<evidence type="ECO:0000256" key="6">
    <source>
        <dbReference type="SAM" id="SignalP"/>
    </source>
</evidence>
<evidence type="ECO:0000256" key="5">
    <source>
        <dbReference type="ARBA" id="ARBA00023180"/>
    </source>
</evidence>
<dbReference type="InterPro" id="IPR042269">
    <property type="entry name" value="Ser_carbopepase_S28_SKS"/>
</dbReference>
<keyword evidence="2" id="KW-0645">Protease</keyword>
<dbReference type="KEGG" id="tad:TRIADDRAFT_21030"/>
<gene>
    <name evidence="7" type="ORF">TRIADDRAFT_21030</name>
</gene>
<dbReference type="SUPFAM" id="SSF53474">
    <property type="entry name" value="alpha/beta-Hydrolases"/>
    <property type="match status" value="1"/>
</dbReference>
<dbReference type="AlphaFoldDB" id="B3RNW5"/>
<organism evidence="7 8">
    <name type="scientific">Trichoplax adhaerens</name>
    <name type="common">Trichoplax reptans</name>
    <dbReference type="NCBI Taxonomy" id="10228"/>
    <lineage>
        <taxon>Eukaryota</taxon>
        <taxon>Metazoa</taxon>
        <taxon>Placozoa</taxon>
        <taxon>Uniplacotomia</taxon>
        <taxon>Trichoplacea</taxon>
        <taxon>Trichoplacidae</taxon>
        <taxon>Trichoplax</taxon>
    </lineage>
</organism>
<dbReference type="OrthoDB" id="2130629at2759"/>
<dbReference type="InterPro" id="IPR008758">
    <property type="entry name" value="Peptidase_S28"/>
</dbReference>
<dbReference type="PANTHER" id="PTHR11010">
    <property type="entry name" value="PROTEASE S28 PRO-X CARBOXYPEPTIDASE-RELATED"/>
    <property type="match status" value="1"/>
</dbReference>
<sequence length="469" mass="51899">MAALKCIRGLVLSLVIITLLAQGTQAAVKYKTKYFDQIIDHFDWKSNATYRQRYLMNDDHWDKGTGPIFFYTGNEGGIVGFWQNSGLLFDLAPQFRALIVFGEHRYYGKSLPFGKDSFKPKNLGLLTSEQALADYAVLLTSLKKSLNANKCKVVAFGGSYGGMLTAWMRLKYPNIIDAGLAASAPLYMAGGVVSPNFFFPAVTKDYQDANPKCVPNIRKAFSAVLEMAKSKSKQKVAKIFNVCNKLKTSADVKQLIGWIRNGFVSMAMGDYPYPASFFGPLPAFPVNASCKYIVNASHPIQGMAKAMKLFYGSKKCHDIYKQYVHCADPTGCGTGASAIPWDYQACTEILLPGSTNNKTDMFPPIPFTSKIRKQYCLKKYGVTPRPNWVATQFWANRLKGASNIIFSNGNLDPWKNGGILKSPSSSLVAIQIPHGAHHLDLRGKNKNDPASVIKARKMEAKLIKKWISS</sequence>
<feature type="signal peptide" evidence="6">
    <location>
        <begin position="1"/>
        <end position="26"/>
    </location>
</feature>
<dbReference type="MEROPS" id="S28.002"/>
<feature type="chain" id="PRO_5002798224" evidence="6">
    <location>
        <begin position="27"/>
        <end position="469"/>
    </location>
</feature>
<dbReference type="Proteomes" id="UP000009022">
    <property type="component" value="Unassembled WGS sequence"/>
</dbReference>
<dbReference type="Pfam" id="PF05577">
    <property type="entry name" value="Peptidase_S28"/>
    <property type="match status" value="1"/>
</dbReference>
<reference evidence="7 8" key="1">
    <citation type="journal article" date="2008" name="Nature">
        <title>The Trichoplax genome and the nature of placozoans.</title>
        <authorList>
            <person name="Srivastava M."/>
            <person name="Begovic E."/>
            <person name="Chapman J."/>
            <person name="Putnam N.H."/>
            <person name="Hellsten U."/>
            <person name="Kawashima T."/>
            <person name="Kuo A."/>
            <person name="Mitros T."/>
            <person name="Salamov A."/>
            <person name="Carpenter M.L."/>
            <person name="Signorovitch A.Y."/>
            <person name="Moreno M.A."/>
            <person name="Kamm K."/>
            <person name="Grimwood J."/>
            <person name="Schmutz J."/>
            <person name="Shapiro H."/>
            <person name="Grigoriev I.V."/>
            <person name="Buss L.W."/>
            <person name="Schierwater B."/>
            <person name="Dellaporta S.L."/>
            <person name="Rokhsar D.S."/>
        </authorList>
    </citation>
    <scope>NUCLEOTIDE SEQUENCE [LARGE SCALE GENOMIC DNA]</scope>
    <source>
        <strain evidence="7 8">Grell-BS-1999</strain>
    </source>
</reference>
<keyword evidence="8" id="KW-1185">Reference proteome</keyword>
<proteinExistence type="inferred from homology"/>
<dbReference type="InParanoid" id="B3RNW5"/>
<evidence type="ECO:0000256" key="3">
    <source>
        <dbReference type="ARBA" id="ARBA00022729"/>
    </source>
</evidence>
<dbReference type="CTD" id="6751134"/>
<dbReference type="GO" id="GO:0008239">
    <property type="term" value="F:dipeptidyl-peptidase activity"/>
    <property type="evidence" value="ECO:0000318"/>
    <property type="project" value="GO_Central"/>
</dbReference>
<dbReference type="EMBL" id="DS985242">
    <property type="protein sequence ID" value="EDV27532.1"/>
    <property type="molecule type" value="Genomic_DNA"/>
</dbReference>
<dbReference type="Gene3D" id="1.20.120.980">
    <property type="entry name" value="Serine carboxypeptidase S28, SKS domain"/>
    <property type="match status" value="1"/>
</dbReference>
<dbReference type="GO" id="GO:0006508">
    <property type="term" value="P:proteolysis"/>
    <property type="evidence" value="ECO:0007669"/>
    <property type="project" value="UniProtKB-KW"/>
</dbReference>
<keyword evidence="3 6" id="KW-0732">Signal</keyword>
<dbReference type="FunCoup" id="B3RNW5">
    <property type="interactions" value="126"/>
</dbReference>
<dbReference type="ESTHER" id="triad-b3rnw5">
    <property type="family name" value="Prolylcarboxypeptidase"/>
</dbReference>
<comment type="similarity">
    <text evidence="1">Belongs to the peptidase S28 family.</text>
</comment>
<dbReference type="GO" id="GO:0070008">
    <property type="term" value="F:serine-type exopeptidase activity"/>
    <property type="evidence" value="ECO:0007669"/>
    <property type="project" value="InterPro"/>
</dbReference>
<dbReference type="Gene3D" id="3.40.50.1820">
    <property type="entry name" value="alpha/beta hydrolase"/>
    <property type="match status" value="1"/>
</dbReference>
<evidence type="ECO:0000256" key="4">
    <source>
        <dbReference type="ARBA" id="ARBA00022801"/>
    </source>
</evidence>
<dbReference type="GeneID" id="6751134"/>
<dbReference type="HOGENOM" id="CLU_020959_0_0_1"/>
<dbReference type="PANTHER" id="PTHR11010:SF107">
    <property type="entry name" value="DIPEPTIDYL PEPTIDASE 2"/>
    <property type="match status" value="1"/>
</dbReference>
<dbReference type="PhylomeDB" id="B3RNW5"/>
<keyword evidence="5" id="KW-0325">Glycoprotein</keyword>